<dbReference type="Pfam" id="PF10998">
    <property type="entry name" value="DUF2838"/>
    <property type="match status" value="1"/>
</dbReference>
<feature type="transmembrane region" description="Helical" evidence="14">
    <location>
        <begin position="311"/>
        <end position="333"/>
    </location>
</feature>
<evidence type="ECO:0000256" key="14">
    <source>
        <dbReference type="SAM" id="Phobius"/>
    </source>
</evidence>
<proteinExistence type="inferred from homology"/>
<comment type="similarity">
    <text evidence="2">Belongs to the GPC1 family.</text>
</comment>
<evidence type="ECO:0000256" key="2">
    <source>
        <dbReference type="ARBA" id="ARBA00006675"/>
    </source>
</evidence>
<evidence type="ECO:0000256" key="5">
    <source>
        <dbReference type="ARBA" id="ARBA00022679"/>
    </source>
</evidence>
<keyword evidence="12" id="KW-0012">Acyltransferase</keyword>
<evidence type="ECO:0000256" key="11">
    <source>
        <dbReference type="ARBA" id="ARBA00023264"/>
    </source>
</evidence>
<evidence type="ECO:0000313" key="16">
    <source>
        <dbReference type="Proteomes" id="UP000054107"/>
    </source>
</evidence>
<keyword evidence="5" id="KW-0808">Transferase</keyword>
<feature type="transmembrane region" description="Helical" evidence="14">
    <location>
        <begin position="149"/>
        <end position="168"/>
    </location>
</feature>
<feature type="transmembrane region" description="Helical" evidence="14">
    <location>
        <begin position="198"/>
        <end position="218"/>
    </location>
</feature>
<dbReference type="InterPro" id="IPR021261">
    <property type="entry name" value="GPCAT"/>
</dbReference>
<dbReference type="GO" id="GO:0006656">
    <property type="term" value="P:phosphatidylcholine biosynthetic process"/>
    <property type="evidence" value="ECO:0007669"/>
    <property type="project" value="TreeGrafter"/>
</dbReference>
<sequence>MVPKQDIANDSNDNGLQEITLAAAAVAAEALGSPTEAETASTLEDFGNEDMFSLNEWETSEFISENDFDMIDMLSAALDQVTNQIEEKQREFITKSSEWTNKTRDSIKTQTKKLEEQRSRIQELLVRQYHKIDKRMNRDAKTVQLRDKVSFVVGVGNACVAPALALRYPSLIPSYYSVQLIILLILRYVIYRSKRWHYFIFDMCYFVNAMTMVFLWAYPASKLLFLASYCMTNGPVAWAIITWRNSLVFHSLDKVTSVFIHIFPPLVMYCIRWMPELQRDIYCDNTLFVTSHRNSIFPALHDLELPSFRDVMIYSTVAYGIWQSLYYLFIMVGRRDKVESGLRLTSYSWLLDDTHGRKGFIQNMAFMFGAKWKSEMFMLLQLIYNIVTSIPTYFLFRYFWLHTAFLIGMFAVSVWNGANYYIEVFSRRYISEIESMKNQDEKMKTK</sequence>
<evidence type="ECO:0000256" key="8">
    <source>
        <dbReference type="ARBA" id="ARBA00023098"/>
    </source>
</evidence>
<evidence type="ECO:0000256" key="9">
    <source>
        <dbReference type="ARBA" id="ARBA00023136"/>
    </source>
</evidence>
<comment type="subcellular location">
    <subcellularLocation>
        <location evidence="1">Membrane</location>
        <topology evidence="1">Multi-pass membrane protein</topology>
    </subcellularLocation>
</comment>
<protein>
    <recommendedName>
        <fullName evidence="3">Glycerophosphocholine acyltransferase 1</fullName>
    </recommendedName>
</protein>
<dbReference type="PANTHER" id="PTHR31201">
    <property type="entry name" value="OS01G0585100 PROTEIN"/>
    <property type="match status" value="1"/>
</dbReference>
<keyword evidence="11" id="KW-1208">Phospholipid metabolism</keyword>
<evidence type="ECO:0000313" key="15">
    <source>
        <dbReference type="EMBL" id="CEP16576.1"/>
    </source>
</evidence>
<reference evidence="15 16" key="1">
    <citation type="submission" date="2014-09" db="EMBL/GenBank/DDBJ databases">
        <authorList>
            <person name="Ellenberger Sabrina"/>
        </authorList>
    </citation>
    <scope>NUCLEOTIDE SEQUENCE [LARGE SCALE GENOMIC DNA]</scope>
    <source>
        <strain evidence="15 16">CBS 412.66</strain>
    </source>
</reference>
<accession>A0A0B7NDI8</accession>
<evidence type="ECO:0000256" key="1">
    <source>
        <dbReference type="ARBA" id="ARBA00004141"/>
    </source>
</evidence>
<evidence type="ECO:0000256" key="6">
    <source>
        <dbReference type="ARBA" id="ARBA00022692"/>
    </source>
</evidence>
<feature type="transmembrane region" description="Helical" evidence="14">
    <location>
        <begin position="174"/>
        <end position="191"/>
    </location>
</feature>
<keyword evidence="13" id="KW-0175">Coiled coil</keyword>
<keyword evidence="10" id="KW-0594">Phospholipid biosynthesis</keyword>
<evidence type="ECO:0000256" key="3">
    <source>
        <dbReference type="ARBA" id="ARBA00019082"/>
    </source>
</evidence>
<dbReference type="EMBL" id="LN733219">
    <property type="protein sequence ID" value="CEP16576.1"/>
    <property type="molecule type" value="Genomic_DNA"/>
</dbReference>
<gene>
    <name evidence="15" type="primary">PARPA_10848.1 scaffold 41979</name>
</gene>
<evidence type="ECO:0000256" key="13">
    <source>
        <dbReference type="SAM" id="Coils"/>
    </source>
</evidence>
<evidence type="ECO:0000256" key="12">
    <source>
        <dbReference type="ARBA" id="ARBA00023315"/>
    </source>
</evidence>
<feature type="transmembrane region" description="Helical" evidence="14">
    <location>
        <begin position="376"/>
        <end position="394"/>
    </location>
</feature>
<dbReference type="Proteomes" id="UP000054107">
    <property type="component" value="Unassembled WGS sequence"/>
</dbReference>
<keyword evidence="4" id="KW-0444">Lipid biosynthesis</keyword>
<dbReference type="GO" id="GO:0016020">
    <property type="term" value="C:membrane"/>
    <property type="evidence" value="ECO:0007669"/>
    <property type="project" value="UniProtKB-SubCell"/>
</dbReference>
<name>A0A0B7NDI8_9FUNG</name>
<keyword evidence="16" id="KW-1185">Reference proteome</keyword>
<evidence type="ECO:0000256" key="7">
    <source>
        <dbReference type="ARBA" id="ARBA00022989"/>
    </source>
</evidence>
<keyword evidence="8" id="KW-0443">Lipid metabolism</keyword>
<feature type="coiled-coil region" evidence="13">
    <location>
        <begin position="71"/>
        <end position="127"/>
    </location>
</feature>
<dbReference type="OrthoDB" id="406287at2759"/>
<evidence type="ECO:0000256" key="4">
    <source>
        <dbReference type="ARBA" id="ARBA00022516"/>
    </source>
</evidence>
<feature type="transmembrane region" description="Helical" evidence="14">
    <location>
        <begin position="400"/>
        <end position="422"/>
    </location>
</feature>
<dbReference type="GO" id="GO:0016746">
    <property type="term" value="F:acyltransferase activity"/>
    <property type="evidence" value="ECO:0007669"/>
    <property type="project" value="UniProtKB-KW"/>
</dbReference>
<dbReference type="AlphaFoldDB" id="A0A0B7NDI8"/>
<organism evidence="15 16">
    <name type="scientific">Parasitella parasitica</name>
    <dbReference type="NCBI Taxonomy" id="35722"/>
    <lineage>
        <taxon>Eukaryota</taxon>
        <taxon>Fungi</taxon>
        <taxon>Fungi incertae sedis</taxon>
        <taxon>Mucoromycota</taxon>
        <taxon>Mucoromycotina</taxon>
        <taxon>Mucoromycetes</taxon>
        <taxon>Mucorales</taxon>
        <taxon>Mucorineae</taxon>
        <taxon>Mucoraceae</taxon>
        <taxon>Parasitella</taxon>
    </lineage>
</organism>
<dbReference type="PANTHER" id="PTHR31201:SF1">
    <property type="entry name" value="GLYCEROPHOSPHOCHOLINE ACYLTRANSFERASE 1"/>
    <property type="match status" value="1"/>
</dbReference>
<keyword evidence="6 14" id="KW-0812">Transmembrane</keyword>
<keyword evidence="7 14" id="KW-1133">Transmembrane helix</keyword>
<keyword evidence="9 14" id="KW-0472">Membrane</keyword>
<evidence type="ECO:0000256" key="10">
    <source>
        <dbReference type="ARBA" id="ARBA00023209"/>
    </source>
</evidence>